<reference evidence="4" key="3">
    <citation type="submission" date="2017-08" db="EMBL/GenBank/DDBJ databases">
        <title>Trichoderma gamsii strain T6085, whole genome shotgun sequencing project.</title>
        <authorList>
            <person name="Baroncelli R."/>
        </authorList>
    </citation>
    <scope>NUCLEOTIDE SEQUENCE</scope>
    <source>
        <strain evidence="4">T6085</strain>
    </source>
</reference>
<accession>A0A0W7VGB6</accession>
<comment type="caution">
    <text evidence="4">The sequence shown here is derived from an EMBL/GenBank/DDBJ whole genome shotgun (WGS) entry which is preliminary data.</text>
</comment>
<dbReference type="GeneID" id="29988217"/>
<dbReference type="Proteomes" id="UP000054821">
    <property type="component" value="Unassembled WGS sequence"/>
</dbReference>
<evidence type="ECO:0000313" key="5">
    <source>
        <dbReference type="Proteomes" id="UP000054821"/>
    </source>
</evidence>
<dbReference type="Proteomes" id="UP000236546">
    <property type="component" value="Unassembled WGS sequence"/>
</dbReference>
<sequence length="90" mass="9439">MGQFDWFKKIGATDEAVAVLNDQPYLFTVLLVVIVTLLVQGGVLYAIHWGTFKDSQKKQPKKGGKSGGGLISKLTGGGSSDNGRRAAGGS</sequence>
<keyword evidence="2" id="KW-0812">Transmembrane</keyword>
<dbReference type="AlphaFoldDB" id="A0A0W7VGB6"/>
<evidence type="ECO:0000256" key="2">
    <source>
        <dbReference type="SAM" id="Phobius"/>
    </source>
</evidence>
<reference evidence="3 6" key="2">
    <citation type="submission" date="2017-02" db="EMBL/GenBank/DDBJ databases">
        <title>Genomes of Trichoderma spp. with biocontrol activity.</title>
        <authorList>
            <person name="Gardiner D."/>
            <person name="Kazan K."/>
            <person name="Vos C."/>
            <person name="Harvey P."/>
        </authorList>
    </citation>
    <scope>NUCLEOTIDE SEQUENCE [LARGE SCALE GENOMIC DNA]</scope>
    <source>
        <strain evidence="3 6">A5MH</strain>
    </source>
</reference>
<gene>
    <name evidence="4" type="ORF">TGAM01_v210224</name>
    <name evidence="3" type="ORF">TGAMA5MH_07058</name>
</gene>
<keyword evidence="2" id="KW-1133">Transmembrane helix</keyword>
<evidence type="ECO:0000313" key="3">
    <source>
        <dbReference type="EMBL" id="PNP41188.1"/>
    </source>
</evidence>
<evidence type="ECO:0000313" key="6">
    <source>
        <dbReference type="Proteomes" id="UP000236546"/>
    </source>
</evidence>
<organism evidence="4 5">
    <name type="scientific">Trichoderma gamsii</name>
    <dbReference type="NCBI Taxonomy" id="398673"/>
    <lineage>
        <taxon>Eukaryota</taxon>
        <taxon>Fungi</taxon>
        <taxon>Dikarya</taxon>
        <taxon>Ascomycota</taxon>
        <taxon>Pezizomycotina</taxon>
        <taxon>Sordariomycetes</taxon>
        <taxon>Hypocreomycetidae</taxon>
        <taxon>Hypocreales</taxon>
        <taxon>Hypocreaceae</taxon>
        <taxon>Trichoderma</taxon>
    </lineage>
</organism>
<dbReference type="EMBL" id="MTYH01000059">
    <property type="protein sequence ID" value="PNP41188.1"/>
    <property type="molecule type" value="Genomic_DNA"/>
</dbReference>
<dbReference type="STRING" id="398673.A0A0W7VGB6"/>
<feature type="transmembrane region" description="Helical" evidence="2">
    <location>
        <begin position="25"/>
        <end position="47"/>
    </location>
</feature>
<dbReference type="EMBL" id="JPDN02000058">
    <property type="protein sequence ID" value="PON20939.1"/>
    <property type="molecule type" value="Genomic_DNA"/>
</dbReference>
<evidence type="ECO:0000256" key="1">
    <source>
        <dbReference type="SAM" id="MobiDB-lite"/>
    </source>
</evidence>
<feature type="compositionally biased region" description="Gly residues" evidence="1">
    <location>
        <begin position="65"/>
        <end position="90"/>
    </location>
</feature>
<keyword evidence="2" id="KW-0472">Membrane</keyword>
<dbReference type="RefSeq" id="XP_018658669.1">
    <property type="nucleotide sequence ID" value="XM_018808134.1"/>
</dbReference>
<reference evidence="4 5" key="1">
    <citation type="journal article" date="2016" name="Genome Announc.">
        <title>Draft Whole-Genome Sequence of Trichoderma gamsii T6085, a Promising Biocontrol Agent of Fusarium Head Blight on Wheat.</title>
        <authorList>
            <person name="Baroncelli R."/>
            <person name="Zapparata A."/>
            <person name="Piaggeschi G."/>
            <person name="Sarrocco S."/>
            <person name="Vannacci G."/>
        </authorList>
    </citation>
    <scope>NUCLEOTIDE SEQUENCE [LARGE SCALE GENOMIC DNA]</scope>
    <source>
        <strain evidence="4 5">T6085</strain>
    </source>
</reference>
<feature type="region of interest" description="Disordered" evidence="1">
    <location>
        <begin position="54"/>
        <end position="90"/>
    </location>
</feature>
<proteinExistence type="predicted"/>
<keyword evidence="5" id="KW-1185">Reference proteome</keyword>
<protein>
    <submittedName>
        <fullName evidence="4">Uncharacterized protein</fullName>
    </submittedName>
</protein>
<evidence type="ECO:0000313" key="4">
    <source>
        <dbReference type="EMBL" id="PON20939.1"/>
    </source>
</evidence>
<name>A0A0W7VGB6_9HYPO</name>